<dbReference type="RefSeq" id="WP_252083456.1">
    <property type="nucleotide sequence ID" value="NZ_CP092418.1"/>
</dbReference>
<comment type="subunit">
    <text evidence="6">Homodimer.</text>
</comment>
<dbReference type="Pfam" id="PF02525">
    <property type="entry name" value="Flavodoxin_2"/>
    <property type="match status" value="1"/>
</dbReference>
<dbReference type="InterPro" id="IPR029039">
    <property type="entry name" value="Flavoprotein-like_sf"/>
</dbReference>
<evidence type="ECO:0000256" key="3">
    <source>
        <dbReference type="ARBA" id="ARBA00023002"/>
    </source>
</evidence>
<evidence type="ECO:0000256" key="4">
    <source>
        <dbReference type="ARBA" id="ARBA00023027"/>
    </source>
</evidence>
<dbReference type="HAMAP" id="MF_01216">
    <property type="entry name" value="Azoreductase_type1"/>
    <property type="match status" value="1"/>
</dbReference>
<evidence type="ECO:0000313" key="9">
    <source>
        <dbReference type="Proteomes" id="UP001055658"/>
    </source>
</evidence>
<comment type="similarity">
    <text evidence="6">Belongs to the azoreductase type 1 family.</text>
</comment>
<keyword evidence="1 6" id="KW-0285">Flavoprotein</keyword>
<feature type="binding site" evidence="6">
    <location>
        <begin position="17"/>
        <end position="19"/>
    </location>
    <ligand>
        <name>FMN</name>
        <dbReference type="ChEBI" id="CHEBI:58210"/>
    </ligand>
</feature>
<comment type="catalytic activity">
    <reaction evidence="5">
        <text>N,N-dimethyl-1,4-phenylenediamine + anthranilate + 2 NAD(+) = 2-(4-dimethylaminophenyl)diazenylbenzoate + 2 NADH + 2 H(+)</text>
        <dbReference type="Rhea" id="RHEA:55872"/>
        <dbReference type="ChEBI" id="CHEBI:15378"/>
        <dbReference type="ChEBI" id="CHEBI:15783"/>
        <dbReference type="ChEBI" id="CHEBI:16567"/>
        <dbReference type="ChEBI" id="CHEBI:57540"/>
        <dbReference type="ChEBI" id="CHEBI:57945"/>
        <dbReference type="ChEBI" id="CHEBI:71579"/>
        <dbReference type="EC" id="1.7.1.17"/>
    </reaction>
    <physiologicalReaction direction="right-to-left" evidence="5">
        <dbReference type="Rhea" id="RHEA:55874"/>
    </physiologicalReaction>
</comment>
<reference evidence="8" key="1">
    <citation type="submission" date="2022-02" db="EMBL/GenBank/DDBJ databases">
        <title>Coral-associated bacteria.</title>
        <authorList>
            <person name="Tang K."/>
            <person name="Wang X."/>
        </authorList>
    </citation>
    <scope>NUCLEOTIDE SEQUENCE</scope>
    <source>
        <strain evidence="8">SCSIO 43006</strain>
    </source>
</reference>
<dbReference type="Gene3D" id="3.40.50.360">
    <property type="match status" value="1"/>
</dbReference>
<feature type="domain" description="Flavodoxin-like fold" evidence="7">
    <location>
        <begin position="4"/>
        <end position="194"/>
    </location>
</feature>
<dbReference type="EC" id="1.7.1.17" evidence="6"/>
<comment type="function">
    <text evidence="6">Quinone reductase that provides resistance to thiol-specific stress caused by electrophilic quinones.</text>
</comment>
<evidence type="ECO:0000256" key="5">
    <source>
        <dbReference type="ARBA" id="ARBA00048542"/>
    </source>
</evidence>
<keyword evidence="9" id="KW-1185">Reference proteome</keyword>
<dbReference type="InterPro" id="IPR023048">
    <property type="entry name" value="NADH:quinone_OxRdtase_FMN_depd"/>
</dbReference>
<comment type="cofactor">
    <cofactor evidence="6">
        <name>FMN</name>
        <dbReference type="ChEBI" id="CHEBI:58210"/>
    </cofactor>
    <text evidence="6">Binds 1 FMN per subunit.</text>
</comment>
<feature type="binding site" evidence="6">
    <location>
        <position position="11"/>
    </location>
    <ligand>
        <name>FMN</name>
        <dbReference type="ChEBI" id="CHEBI:58210"/>
    </ligand>
</feature>
<organism evidence="8 9">
    <name type="scientific">Microbulbifer variabilis</name>
    <dbReference type="NCBI Taxonomy" id="266805"/>
    <lineage>
        <taxon>Bacteria</taxon>
        <taxon>Pseudomonadati</taxon>
        <taxon>Pseudomonadota</taxon>
        <taxon>Gammaproteobacteria</taxon>
        <taxon>Cellvibrionales</taxon>
        <taxon>Microbulbiferaceae</taxon>
        <taxon>Microbulbifer</taxon>
    </lineage>
</organism>
<keyword evidence="3 6" id="KW-0560">Oxidoreductase</keyword>
<dbReference type="SUPFAM" id="SSF52218">
    <property type="entry name" value="Flavoproteins"/>
    <property type="match status" value="1"/>
</dbReference>
<accession>A0ABY4VD08</accession>
<keyword evidence="4 6" id="KW-0520">NAD</keyword>
<feature type="binding site" evidence="6">
    <location>
        <begin position="137"/>
        <end position="140"/>
    </location>
    <ligand>
        <name>FMN</name>
        <dbReference type="ChEBI" id="CHEBI:58210"/>
    </ligand>
</feature>
<proteinExistence type="inferred from homology"/>
<dbReference type="InterPro" id="IPR050104">
    <property type="entry name" value="FMN-dep_NADH:Q_OxRdtase_AzoR1"/>
</dbReference>
<dbReference type="PANTHER" id="PTHR43741:SF2">
    <property type="entry name" value="FMN-DEPENDENT NADH:QUINONE OXIDOREDUCTASE"/>
    <property type="match status" value="1"/>
</dbReference>
<evidence type="ECO:0000259" key="7">
    <source>
        <dbReference type="Pfam" id="PF02525"/>
    </source>
</evidence>
<feature type="binding site" evidence="6">
    <location>
        <begin position="93"/>
        <end position="96"/>
    </location>
    <ligand>
        <name>FMN</name>
        <dbReference type="ChEBI" id="CHEBI:58210"/>
    </ligand>
</feature>
<comment type="function">
    <text evidence="6">Also exhibits azoreductase activity. Catalyzes the reductive cleavage of the azo bond in aromatic azo compounds to the corresponding amines.</text>
</comment>
<dbReference type="EC" id="1.6.5.-" evidence="6"/>
<dbReference type="EMBL" id="CP092418">
    <property type="protein sequence ID" value="USD21053.1"/>
    <property type="molecule type" value="Genomic_DNA"/>
</dbReference>
<evidence type="ECO:0000313" key="8">
    <source>
        <dbReference type="EMBL" id="USD21053.1"/>
    </source>
</evidence>
<sequence length="195" mass="21413">MSHKILAVYASALGDHSTSRSLAKHWLSRQAATEVTELDLSLNPVPHLSGEMVSAFFTPEEQKSAAQKELTEYSNNLIEQVKNADTVLIAAPMYNFGSPSTLKAWFDQLARAGVTFTYTENGPEGLIRDTKVVLVTTSGGFYKDSVIDFHEPYIKHFLSFIGIDDVTVIYAEGLNMGDDHKESALTQAKVALEAI</sequence>
<protein>
    <recommendedName>
        <fullName evidence="6">FMN dependent NADH:quinone oxidoreductase</fullName>
        <ecNumber evidence="6">1.6.5.-</ecNumber>
    </recommendedName>
    <alternativeName>
        <fullName evidence="6">Azo-dye reductase</fullName>
    </alternativeName>
    <alternativeName>
        <fullName evidence="6">FMN-dependent NADH-azo compound oxidoreductase</fullName>
    </alternativeName>
    <alternativeName>
        <fullName evidence="6">FMN-dependent NADH-azoreductase</fullName>
        <ecNumber evidence="6">1.7.1.17</ecNumber>
    </alternativeName>
</protein>
<dbReference type="InterPro" id="IPR003680">
    <property type="entry name" value="Flavodoxin_fold"/>
</dbReference>
<evidence type="ECO:0000256" key="2">
    <source>
        <dbReference type="ARBA" id="ARBA00022643"/>
    </source>
</evidence>
<evidence type="ECO:0000256" key="1">
    <source>
        <dbReference type="ARBA" id="ARBA00022630"/>
    </source>
</evidence>
<evidence type="ECO:0000256" key="6">
    <source>
        <dbReference type="HAMAP-Rule" id="MF_01216"/>
    </source>
</evidence>
<dbReference type="Proteomes" id="UP001055658">
    <property type="component" value="Chromosome"/>
</dbReference>
<gene>
    <name evidence="6" type="primary">azoR</name>
    <name evidence="8" type="ORF">MJO52_18625</name>
</gene>
<dbReference type="PANTHER" id="PTHR43741">
    <property type="entry name" value="FMN-DEPENDENT NADH-AZOREDUCTASE 1"/>
    <property type="match status" value="1"/>
</dbReference>
<keyword evidence="2 6" id="KW-0288">FMN</keyword>
<comment type="catalytic activity">
    <reaction evidence="6">
        <text>2 a quinone + NADH + H(+) = 2 a 1,4-benzosemiquinone + NAD(+)</text>
        <dbReference type="Rhea" id="RHEA:65952"/>
        <dbReference type="ChEBI" id="CHEBI:15378"/>
        <dbReference type="ChEBI" id="CHEBI:57540"/>
        <dbReference type="ChEBI" id="CHEBI:57945"/>
        <dbReference type="ChEBI" id="CHEBI:132124"/>
        <dbReference type="ChEBI" id="CHEBI:134225"/>
    </reaction>
</comment>
<name>A0ABY4VD08_9GAMM</name>